<reference evidence="1 2" key="2">
    <citation type="submission" date="2018-11" db="EMBL/GenBank/DDBJ databases">
        <authorList>
            <consortium name="Pathogen Informatics"/>
        </authorList>
    </citation>
    <scope>NUCLEOTIDE SEQUENCE [LARGE SCALE GENOMIC DNA]</scope>
</reference>
<keyword evidence="2" id="KW-1185">Reference proteome</keyword>
<dbReference type="EMBL" id="UZAE01006680">
    <property type="protein sequence ID" value="VDO02180.1"/>
    <property type="molecule type" value="Genomic_DNA"/>
</dbReference>
<accession>A0A0R3TGY3</accession>
<organism evidence="3">
    <name type="scientific">Rodentolepis nana</name>
    <name type="common">Dwarf tapeworm</name>
    <name type="synonym">Hymenolepis nana</name>
    <dbReference type="NCBI Taxonomy" id="102285"/>
    <lineage>
        <taxon>Eukaryota</taxon>
        <taxon>Metazoa</taxon>
        <taxon>Spiralia</taxon>
        <taxon>Lophotrochozoa</taxon>
        <taxon>Platyhelminthes</taxon>
        <taxon>Cestoda</taxon>
        <taxon>Eucestoda</taxon>
        <taxon>Cyclophyllidea</taxon>
        <taxon>Hymenolepididae</taxon>
        <taxon>Rodentolepis</taxon>
    </lineage>
</organism>
<name>A0A0R3TGY3_RODNA</name>
<dbReference type="AlphaFoldDB" id="A0A0R3TGY3"/>
<dbReference type="Proteomes" id="UP000278807">
    <property type="component" value="Unassembled WGS sequence"/>
</dbReference>
<evidence type="ECO:0000313" key="3">
    <source>
        <dbReference type="WBParaSite" id="HNAJ_0000632401-mRNA-1"/>
    </source>
</evidence>
<gene>
    <name evidence="1" type="ORF">HNAJ_LOCUS6320</name>
</gene>
<reference evidence="3" key="1">
    <citation type="submission" date="2017-02" db="UniProtKB">
        <authorList>
            <consortium name="WormBaseParasite"/>
        </authorList>
    </citation>
    <scope>IDENTIFICATION</scope>
</reference>
<evidence type="ECO:0000313" key="2">
    <source>
        <dbReference type="Proteomes" id="UP000278807"/>
    </source>
</evidence>
<evidence type="ECO:0000313" key="1">
    <source>
        <dbReference type="EMBL" id="VDO02180.1"/>
    </source>
</evidence>
<dbReference type="WBParaSite" id="HNAJ_0000632401-mRNA-1">
    <property type="protein sequence ID" value="HNAJ_0000632401-mRNA-1"/>
    <property type="gene ID" value="HNAJ_0000632401"/>
</dbReference>
<sequence length="105" mass="11873">MLFLKEDTHGVEVLGLNATKAEIRQSHGKSDDVSKTYTVYAAFAKSINHTDWELFALTKAVFYAASPEQKAVTYAIRCQRLQELGIFDGSIEDAKRALEVKFHRH</sequence>
<protein>
    <submittedName>
        <fullName evidence="3">Tetratricopeptide repeat protein</fullName>
    </submittedName>
</protein>
<proteinExistence type="predicted"/>